<feature type="domain" description="Winged helix-turn helix" evidence="2">
    <location>
        <begin position="125"/>
        <end position="183"/>
    </location>
</feature>
<reference evidence="3 4" key="1">
    <citation type="journal article" date="2011" name="Appl. Environ. Microbiol.">
        <title>Contribution of a Sodium Ion Gradient to Energy Conservation during Fermentation in the Cyanobacterium Arthrospira (Spirulina) maxima CS-328.</title>
        <authorList>
            <person name="Carrieri D."/>
            <person name="Ananyev G."/>
            <person name="Lenz O."/>
            <person name="Bryant D.A."/>
            <person name="Dismukes G.C."/>
        </authorList>
    </citation>
    <scope>NUCLEOTIDE SEQUENCE [LARGE SCALE GENOMIC DNA]</scope>
    <source>
        <strain evidence="3 4">CS-328</strain>
    </source>
</reference>
<evidence type="ECO:0008006" key="5">
    <source>
        <dbReference type="Google" id="ProtNLM"/>
    </source>
</evidence>
<dbReference type="Pfam" id="PF13358">
    <property type="entry name" value="DDE_3"/>
    <property type="match status" value="1"/>
</dbReference>
<dbReference type="InterPro" id="IPR036397">
    <property type="entry name" value="RNaseH_sf"/>
</dbReference>
<comment type="caution">
    <text evidence="3">The sequence shown here is derived from an EMBL/GenBank/DDBJ whole genome shotgun (WGS) entry which is preliminary data.</text>
</comment>
<dbReference type="EMBL" id="ABYK01000031">
    <property type="protein sequence ID" value="EDZ93470.1"/>
    <property type="molecule type" value="Genomic_DNA"/>
</dbReference>
<dbReference type="Pfam" id="PF13384">
    <property type="entry name" value="HTH_23"/>
    <property type="match status" value="1"/>
</dbReference>
<dbReference type="InterPro" id="IPR025959">
    <property type="entry name" value="Winged_HTH_dom"/>
</dbReference>
<proteinExistence type="predicted"/>
<dbReference type="GO" id="GO:0003676">
    <property type="term" value="F:nucleic acid binding"/>
    <property type="evidence" value="ECO:0007669"/>
    <property type="project" value="InterPro"/>
</dbReference>
<dbReference type="InterPro" id="IPR009057">
    <property type="entry name" value="Homeodomain-like_sf"/>
</dbReference>
<dbReference type="Gene3D" id="3.30.420.10">
    <property type="entry name" value="Ribonuclease H-like superfamily/Ribonuclease H"/>
    <property type="match status" value="1"/>
</dbReference>
<dbReference type="InterPro" id="IPR038717">
    <property type="entry name" value="Tc1-like_DDE_dom"/>
</dbReference>
<gene>
    <name evidence="3" type="ORF">AmaxDRAFT_3722</name>
</gene>
<dbReference type="Proteomes" id="UP000004061">
    <property type="component" value="Unassembled WGS sequence"/>
</dbReference>
<dbReference type="Pfam" id="PF13592">
    <property type="entry name" value="HTH_33"/>
    <property type="match status" value="1"/>
</dbReference>
<dbReference type="InterPro" id="IPR047655">
    <property type="entry name" value="Transpos_IS630-like"/>
</dbReference>
<organism evidence="3 4">
    <name type="scientific">Limnospira maxima CS-328</name>
    <dbReference type="NCBI Taxonomy" id="513049"/>
    <lineage>
        <taxon>Bacteria</taxon>
        <taxon>Bacillati</taxon>
        <taxon>Cyanobacteriota</taxon>
        <taxon>Cyanophyceae</taxon>
        <taxon>Oscillatoriophycideae</taxon>
        <taxon>Oscillatoriales</taxon>
        <taxon>Sirenicapillariaceae</taxon>
        <taxon>Limnospira</taxon>
    </lineage>
</organism>
<keyword evidence="4" id="KW-1185">Reference proteome</keyword>
<dbReference type="NCBIfam" id="NF033545">
    <property type="entry name" value="transpos_IS630"/>
    <property type="match status" value="1"/>
</dbReference>
<evidence type="ECO:0000313" key="4">
    <source>
        <dbReference type="Proteomes" id="UP000004061"/>
    </source>
</evidence>
<sequence length="375" mass="44039">MLYQVRLIGYNISDQCQTCVMPRRISIAPHLSTEELGRADHQAQEGLESRQYQIIWLLAKGKTTEEVQEITGYSRIWIYELVKRYNQLGLKGLGARRKGNPGHPPLIDDVTQAQLWQALQGTAPDGGLWNGRQVADWLTGVTGRKISRQRGWEILRQMTFRLRVPRPAHIESDEDEQQAWKKKLVTELEGLRRRYPDAQVQLWSEDEHRLGLKPVMRRIYVAEDCQPLAHINWKFEWLWLYGFVRPETGETYWWIIPYVNTTLFSRVLQEFAAEFKLGPNQHIMLVVDQAGWHISKNLKVPEGLHLMFLPSHSPELQPAERLWPLVDEPIANRSFENLDQLEELLCARCRSLWKQRELIRGLTSFHWWHQTETLL</sequence>
<dbReference type="AlphaFoldDB" id="B5W4M8"/>
<feature type="domain" description="Tc1-like transposase DDE" evidence="1">
    <location>
        <begin position="202"/>
        <end position="341"/>
    </location>
</feature>
<accession>B5W4M8</accession>
<evidence type="ECO:0000313" key="3">
    <source>
        <dbReference type="EMBL" id="EDZ93470.1"/>
    </source>
</evidence>
<protein>
    <recommendedName>
        <fullName evidence="5">Transposase</fullName>
    </recommendedName>
</protein>
<evidence type="ECO:0000259" key="1">
    <source>
        <dbReference type="Pfam" id="PF13358"/>
    </source>
</evidence>
<name>B5W4M8_LIMMA</name>
<evidence type="ECO:0000259" key="2">
    <source>
        <dbReference type="Pfam" id="PF13592"/>
    </source>
</evidence>
<dbReference type="SUPFAM" id="SSF46689">
    <property type="entry name" value="Homeodomain-like"/>
    <property type="match status" value="1"/>
</dbReference>